<evidence type="ECO:0000313" key="14">
    <source>
        <dbReference type="Proteomes" id="UP000589516"/>
    </source>
</evidence>
<evidence type="ECO:0000256" key="10">
    <source>
        <dbReference type="ARBA" id="ARBA00047899"/>
    </source>
</evidence>
<protein>
    <recommendedName>
        <fullName evidence="2">non-specific serine/threonine protein kinase</fullName>
        <ecNumber evidence="2">2.7.11.1</ecNumber>
    </recommendedName>
</protein>
<accession>A0A7C7ZGD2</accession>
<dbReference type="AlphaFoldDB" id="A0A7C7ZGD2"/>
<dbReference type="CDD" id="cd05145">
    <property type="entry name" value="RIO1_like"/>
    <property type="match status" value="1"/>
</dbReference>
<keyword evidence="7 13" id="KW-0418">Kinase</keyword>
<comment type="caution">
    <text evidence="13">The sequence shown here is derived from an EMBL/GenBank/DDBJ whole genome shotgun (WGS) entry which is preliminary data.</text>
</comment>
<dbReference type="GO" id="GO:0046872">
    <property type="term" value="F:metal ion binding"/>
    <property type="evidence" value="ECO:0007669"/>
    <property type="project" value="UniProtKB-KW"/>
</dbReference>
<evidence type="ECO:0000256" key="8">
    <source>
        <dbReference type="ARBA" id="ARBA00022840"/>
    </source>
</evidence>
<dbReference type="InterPro" id="IPR011009">
    <property type="entry name" value="Kinase-like_dom_sf"/>
</dbReference>
<dbReference type="EC" id="2.7.11.1" evidence="2"/>
<sequence>METSLLALDRQRGQLVRAGDRDGRKTLDAVFDEATLRAIQQLFSRGVLYTLENIIATGKEANVFRGKTRDGRNRAVKIYRLSTATFRKLAPYLDGDPRFPHGGKSHRDRIFTWAQKEFKNLHLMHAAGASVPRPFHVHRNLLVMQYRGWRYRPYPTLRELPPEEPRLFLRQLMGSVKAYHDAGLAHGDLSEYNVLNVREQPCIIDVGQAVPRQHPRFAELHERDLGNIHRWFRKRLPGLTREEVEQWST</sequence>
<name>A0A7C7ZGD2_9ARCH</name>
<dbReference type="Gene3D" id="3.30.200.20">
    <property type="entry name" value="Phosphorylase Kinase, domain 1"/>
    <property type="match status" value="1"/>
</dbReference>
<evidence type="ECO:0000256" key="7">
    <source>
        <dbReference type="ARBA" id="ARBA00022777"/>
    </source>
</evidence>
<dbReference type="SMART" id="SM00090">
    <property type="entry name" value="RIO"/>
    <property type="match status" value="1"/>
</dbReference>
<dbReference type="EMBL" id="DUAV01000025">
    <property type="protein sequence ID" value="HIG63640.1"/>
    <property type="molecule type" value="Genomic_DNA"/>
</dbReference>
<keyword evidence="4" id="KW-0808">Transferase</keyword>
<keyword evidence="5" id="KW-0479">Metal-binding</keyword>
<evidence type="ECO:0000256" key="4">
    <source>
        <dbReference type="ARBA" id="ARBA00022679"/>
    </source>
</evidence>
<dbReference type="GO" id="GO:0005524">
    <property type="term" value="F:ATP binding"/>
    <property type="evidence" value="ECO:0007669"/>
    <property type="project" value="UniProtKB-KW"/>
</dbReference>
<feature type="domain" description="Protein kinase" evidence="12">
    <location>
        <begin position="49"/>
        <end position="249"/>
    </location>
</feature>
<dbReference type="GO" id="GO:0004674">
    <property type="term" value="F:protein serine/threonine kinase activity"/>
    <property type="evidence" value="ECO:0007669"/>
    <property type="project" value="UniProtKB-KW"/>
</dbReference>
<evidence type="ECO:0000256" key="1">
    <source>
        <dbReference type="ARBA" id="ARBA00009196"/>
    </source>
</evidence>
<comment type="catalytic activity">
    <reaction evidence="11">
        <text>L-seryl-[protein] + ATP = O-phospho-L-seryl-[protein] + ADP + H(+)</text>
        <dbReference type="Rhea" id="RHEA:17989"/>
        <dbReference type="Rhea" id="RHEA-COMP:9863"/>
        <dbReference type="Rhea" id="RHEA-COMP:11604"/>
        <dbReference type="ChEBI" id="CHEBI:15378"/>
        <dbReference type="ChEBI" id="CHEBI:29999"/>
        <dbReference type="ChEBI" id="CHEBI:30616"/>
        <dbReference type="ChEBI" id="CHEBI:83421"/>
        <dbReference type="ChEBI" id="CHEBI:456216"/>
        <dbReference type="EC" id="2.7.11.1"/>
    </reaction>
</comment>
<evidence type="ECO:0000313" key="13">
    <source>
        <dbReference type="EMBL" id="HIG63640.1"/>
    </source>
</evidence>
<dbReference type="InterPro" id="IPR018934">
    <property type="entry name" value="RIO_dom"/>
</dbReference>
<dbReference type="InterPro" id="IPR000719">
    <property type="entry name" value="Prot_kinase_dom"/>
</dbReference>
<evidence type="ECO:0000256" key="11">
    <source>
        <dbReference type="ARBA" id="ARBA00048679"/>
    </source>
</evidence>
<dbReference type="SUPFAM" id="SSF56112">
    <property type="entry name" value="Protein kinase-like (PK-like)"/>
    <property type="match status" value="1"/>
</dbReference>
<evidence type="ECO:0000256" key="9">
    <source>
        <dbReference type="ARBA" id="ARBA00022842"/>
    </source>
</evidence>
<proteinExistence type="inferred from homology"/>
<dbReference type="Gene3D" id="1.10.510.10">
    <property type="entry name" value="Transferase(Phosphotransferase) domain 1"/>
    <property type="match status" value="1"/>
</dbReference>
<organism evidence="13 14">
    <name type="scientific">Marine Group III euryarchaeote</name>
    <dbReference type="NCBI Taxonomy" id="2173149"/>
    <lineage>
        <taxon>Archaea</taxon>
        <taxon>Methanobacteriati</taxon>
        <taxon>Thermoplasmatota</taxon>
        <taxon>Thermoplasmata</taxon>
        <taxon>Candidatus Thermoprofundales</taxon>
    </lineage>
</organism>
<comment type="catalytic activity">
    <reaction evidence="10">
        <text>L-threonyl-[protein] + ATP = O-phospho-L-threonyl-[protein] + ADP + H(+)</text>
        <dbReference type="Rhea" id="RHEA:46608"/>
        <dbReference type="Rhea" id="RHEA-COMP:11060"/>
        <dbReference type="Rhea" id="RHEA-COMP:11605"/>
        <dbReference type="ChEBI" id="CHEBI:15378"/>
        <dbReference type="ChEBI" id="CHEBI:30013"/>
        <dbReference type="ChEBI" id="CHEBI:30616"/>
        <dbReference type="ChEBI" id="CHEBI:61977"/>
        <dbReference type="ChEBI" id="CHEBI:456216"/>
        <dbReference type="EC" id="2.7.11.1"/>
    </reaction>
</comment>
<comment type="similarity">
    <text evidence="1">Belongs to the protein kinase superfamily. RIO-type Ser/Thr kinase family.</text>
</comment>
<keyword evidence="6" id="KW-0547">Nucleotide-binding</keyword>
<evidence type="ECO:0000256" key="5">
    <source>
        <dbReference type="ARBA" id="ARBA00022723"/>
    </source>
</evidence>
<dbReference type="PROSITE" id="PS50011">
    <property type="entry name" value="PROTEIN_KINASE_DOM"/>
    <property type="match status" value="1"/>
</dbReference>
<dbReference type="PANTHER" id="PTHR45723">
    <property type="entry name" value="SERINE/THREONINE-PROTEIN KINASE RIO1"/>
    <property type="match status" value="1"/>
</dbReference>
<dbReference type="Proteomes" id="UP000589516">
    <property type="component" value="Unassembled WGS sequence"/>
</dbReference>
<evidence type="ECO:0000256" key="2">
    <source>
        <dbReference type="ARBA" id="ARBA00012513"/>
    </source>
</evidence>
<evidence type="ECO:0000256" key="3">
    <source>
        <dbReference type="ARBA" id="ARBA00022527"/>
    </source>
</evidence>
<keyword evidence="3" id="KW-0723">Serine/threonine-protein kinase</keyword>
<evidence type="ECO:0000259" key="12">
    <source>
        <dbReference type="PROSITE" id="PS50011"/>
    </source>
</evidence>
<dbReference type="Pfam" id="PF01163">
    <property type="entry name" value="RIO1"/>
    <property type="match status" value="1"/>
</dbReference>
<keyword evidence="8" id="KW-0067">ATP-binding</keyword>
<evidence type="ECO:0000256" key="6">
    <source>
        <dbReference type="ARBA" id="ARBA00022741"/>
    </source>
</evidence>
<dbReference type="InterPro" id="IPR000687">
    <property type="entry name" value="RIO_kinase"/>
</dbReference>
<gene>
    <name evidence="13" type="ORF">EYQ16_03875</name>
</gene>
<dbReference type="InterPro" id="IPR051272">
    <property type="entry name" value="RIO-type_Ser/Thr_kinase"/>
</dbReference>
<reference evidence="14" key="1">
    <citation type="journal article" date="2019" name="bioRxiv">
        <title>Genome diversification in globally distributed novel marine Proteobacteria is linked to environmental adaptation.</title>
        <authorList>
            <person name="Zhou Z."/>
            <person name="Tran P.Q."/>
            <person name="Kieft K."/>
            <person name="Anantharaman K."/>
        </authorList>
    </citation>
    <scope>NUCLEOTIDE SEQUENCE [LARGE SCALE GENOMIC DNA]</scope>
</reference>
<keyword evidence="9" id="KW-0460">Magnesium</keyword>